<dbReference type="Proteomes" id="UP000235392">
    <property type="component" value="Unassembled WGS sequence"/>
</dbReference>
<evidence type="ECO:0000313" key="3">
    <source>
        <dbReference type="Proteomes" id="UP000235388"/>
    </source>
</evidence>
<dbReference type="Proteomes" id="UP000235388">
    <property type="component" value="Unassembled WGS sequence"/>
</dbReference>
<protein>
    <submittedName>
        <fullName evidence="2">Uncharacterized protein</fullName>
    </submittedName>
</protein>
<evidence type="ECO:0000313" key="1">
    <source>
        <dbReference type="EMBL" id="PLW04352.1"/>
    </source>
</evidence>
<gene>
    <name evidence="2" type="ORF">PCANC_27474</name>
    <name evidence="1" type="ORF">PCASD_26779</name>
</gene>
<accession>A0A2N5TVX9</accession>
<proteinExistence type="predicted"/>
<comment type="caution">
    <text evidence="2">The sequence shown here is derived from an EMBL/GenBank/DDBJ whole genome shotgun (WGS) entry which is preliminary data.</text>
</comment>
<dbReference type="EMBL" id="PGCI01001613">
    <property type="protein sequence ID" value="PLW04352.1"/>
    <property type="molecule type" value="Genomic_DNA"/>
</dbReference>
<reference evidence="3 4" key="1">
    <citation type="submission" date="2017-11" db="EMBL/GenBank/DDBJ databases">
        <title>De novo assembly and phasing of dikaryotic genomes from two isolates of Puccinia coronata f. sp. avenae, the causal agent of oat crown rust.</title>
        <authorList>
            <person name="Miller M.E."/>
            <person name="Zhang Y."/>
            <person name="Omidvar V."/>
            <person name="Sperschneider J."/>
            <person name="Schwessinger B."/>
            <person name="Raley C."/>
            <person name="Palmer J.M."/>
            <person name="Garnica D."/>
            <person name="Upadhyaya N."/>
            <person name="Rathjen J."/>
            <person name="Taylor J.M."/>
            <person name="Park R.F."/>
            <person name="Dodds P.N."/>
            <person name="Hirsch C.D."/>
            <person name="Kianian S.F."/>
            <person name="Figueroa M."/>
        </authorList>
    </citation>
    <scope>NUCLEOTIDE SEQUENCE [LARGE SCALE GENOMIC DNA]</scope>
    <source>
        <strain evidence="2">12NC29</strain>
        <strain evidence="1">12SD80</strain>
    </source>
</reference>
<evidence type="ECO:0000313" key="4">
    <source>
        <dbReference type="Proteomes" id="UP000235392"/>
    </source>
</evidence>
<sequence>MCTPIVGVHMACSVLGMAYSPCTPFQRGVQRLHAVFIRRADGRAHALWACGYQAPRIIHSTSVIFPEFQQLPVKKNMKKGNLDFILNQVALKLGEEETEIFARNEEQILAELEINPDRRLPSNIKKALAGKEWDQ</sequence>
<evidence type="ECO:0000313" key="2">
    <source>
        <dbReference type="EMBL" id="PLW29651.1"/>
    </source>
</evidence>
<keyword evidence="3" id="KW-1185">Reference proteome</keyword>
<organism evidence="2 3">
    <name type="scientific">Puccinia coronata f. sp. avenae</name>
    <dbReference type="NCBI Taxonomy" id="200324"/>
    <lineage>
        <taxon>Eukaryota</taxon>
        <taxon>Fungi</taxon>
        <taxon>Dikarya</taxon>
        <taxon>Basidiomycota</taxon>
        <taxon>Pucciniomycotina</taxon>
        <taxon>Pucciniomycetes</taxon>
        <taxon>Pucciniales</taxon>
        <taxon>Pucciniaceae</taxon>
        <taxon>Puccinia</taxon>
    </lineage>
</organism>
<name>A0A2N5TVX9_9BASI</name>
<dbReference type="OrthoDB" id="2518395at2759"/>
<dbReference type="EMBL" id="PGCJ01000403">
    <property type="protein sequence ID" value="PLW29651.1"/>
    <property type="molecule type" value="Genomic_DNA"/>
</dbReference>
<dbReference type="AlphaFoldDB" id="A0A2N5TVX9"/>